<protein>
    <submittedName>
        <fullName evidence="1">Uncharacterized protein</fullName>
    </submittedName>
</protein>
<name>A0AAE0V3B1_9TELE</name>
<dbReference type="AlphaFoldDB" id="A0AAE0V3B1"/>
<reference evidence="1" key="1">
    <citation type="submission" date="2023-06" db="EMBL/GenBank/DDBJ databases">
        <title>Male Hemibagrus guttatus genome.</title>
        <authorList>
            <person name="Bian C."/>
        </authorList>
    </citation>
    <scope>NUCLEOTIDE SEQUENCE</scope>
    <source>
        <strain evidence="1">Male_cb2023</strain>
        <tissue evidence="1">Muscle</tissue>
    </source>
</reference>
<dbReference type="PANTHER" id="PTHR47510:SF3">
    <property type="entry name" value="ENDO_EXONUCLEASE_PHOSPHATASE DOMAIN-CONTAINING PROTEIN"/>
    <property type="match status" value="1"/>
</dbReference>
<dbReference type="Proteomes" id="UP001274896">
    <property type="component" value="Unassembled WGS sequence"/>
</dbReference>
<gene>
    <name evidence="1" type="ORF">QTP70_008808</name>
</gene>
<keyword evidence="2" id="KW-1185">Reference proteome</keyword>
<dbReference type="PANTHER" id="PTHR47510">
    <property type="entry name" value="REVERSE TRANSCRIPTASE DOMAIN-CONTAINING PROTEIN"/>
    <property type="match status" value="1"/>
</dbReference>
<sequence>MTARKTIPPLEDQVLCLTTANVRQTPRRVNPRKAVGPDNIPGRVLRECTEQLADVFTDIFNIFQSSAVIPTCLKTTTIIPVLKKSPVSQ</sequence>
<organism evidence="1 2">
    <name type="scientific">Hemibagrus guttatus</name>
    <dbReference type="NCBI Taxonomy" id="175788"/>
    <lineage>
        <taxon>Eukaryota</taxon>
        <taxon>Metazoa</taxon>
        <taxon>Chordata</taxon>
        <taxon>Craniata</taxon>
        <taxon>Vertebrata</taxon>
        <taxon>Euteleostomi</taxon>
        <taxon>Actinopterygii</taxon>
        <taxon>Neopterygii</taxon>
        <taxon>Teleostei</taxon>
        <taxon>Ostariophysi</taxon>
        <taxon>Siluriformes</taxon>
        <taxon>Bagridae</taxon>
        <taxon>Hemibagrus</taxon>
    </lineage>
</organism>
<accession>A0AAE0V3B1</accession>
<proteinExistence type="predicted"/>
<evidence type="ECO:0000313" key="1">
    <source>
        <dbReference type="EMBL" id="KAK3533136.1"/>
    </source>
</evidence>
<evidence type="ECO:0000313" key="2">
    <source>
        <dbReference type="Proteomes" id="UP001274896"/>
    </source>
</evidence>
<comment type="caution">
    <text evidence="1">The sequence shown here is derived from an EMBL/GenBank/DDBJ whole genome shotgun (WGS) entry which is preliminary data.</text>
</comment>
<dbReference type="EMBL" id="JAUCMX010000010">
    <property type="protein sequence ID" value="KAK3533136.1"/>
    <property type="molecule type" value="Genomic_DNA"/>
</dbReference>